<name>X1SBL5_9ZZZZ</name>
<dbReference type="Gene3D" id="3.40.50.720">
    <property type="entry name" value="NAD(P)-binding Rossmann-like Domain"/>
    <property type="match status" value="1"/>
</dbReference>
<dbReference type="InterPro" id="IPR036291">
    <property type="entry name" value="NAD(P)-bd_dom_sf"/>
</dbReference>
<organism evidence="3">
    <name type="scientific">marine sediment metagenome</name>
    <dbReference type="NCBI Taxonomy" id="412755"/>
    <lineage>
        <taxon>unclassified sequences</taxon>
        <taxon>metagenomes</taxon>
        <taxon>ecological metagenomes</taxon>
    </lineage>
</organism>
<dbReference type="SUPFAM" id="SSF51735">
    <property type="entry name" value="NAD(P)-binding Rossmann-fold domains"/>
    <property type="match status" value="1"/>
</dbReference>
<evidence type="ECO:0000256" key="1">
    <source>
        <dbReference type="ARBA" id="ARBA00004370"/>
    </source>
</evidence>
<dbReference type="AlphaFoldDB" id="X1SBL5"/>
<dbReference type="Pfam" id="PF01370">
    <property type="entry name" value="Epimerase"/>
    <property type="match status" value="1"/>
</dbReference>
<dbReference type="EMBL" id="BARW01006483">
    <property type="protein sequence ID" value="GAI76476.1"/>
    <property type="molecule type" value="Genomic_DNA"/>
</dbReference>
<dbReference type="PANTHER" id="PTHR14097">
    <property type="entry name" value="OXIDOREDUCTASE HTATIP2"/>
    <property type="match status" value="1"/>
</dbReference>
<gene>
    <name evidence="3" type="ORF">S12H4_13611</name>
</gene>
<sequence length="225" mass="25028">MNTTMKVIVTGTTGMVGRGVLLECLDHAEITEVLSISRRPIEIDHPKLKELIHQDFSEFASVAEQIKGYDACYACMGISSAGMKEEQYTRLTYDFTLSLAKELHGLNPEITFTYVSGAGTDSSEKGRSMWARIKGKTENDLLNSGFKQAFMFRPGGIIPLRGIQPSSKLYRVLINNLKWLLKLIKKLAPSAVVDTTQIGLAMINVTKKGYDKKVLKPRDIQILAE</sequence>
<protein>
    <recommendedName>
        <fullName evidence="2">NAD-dependent epimerase/dehydratase domain-containing protein</fullName>
    </recommendedName>
</protein>
<evidence type="ECO:0000259" key="2">
    <source>
        <dbReference type="Pfam" id="PF01370"/>
    </source>
</evidence>
<evidence type="ECO:0000313" key="3">
    <source>
        <dbReference type="EMBL" id="GAI76476.1"/>
    </source>
</evidence>
<comment type="caution">
    <text evidence="3">The sequence shown here is derived from an EMBL/GenBank/DDBJ whole genome shotgun (WGS) entry which is preliminary data.</text>
</comment>
<reference evidence="3" key="1">
    <citation type="journal article" date="2014" name="Front. Microbiol.">
        <title>High frequency of phylogenetically diverse reductive dehalogenase-homologous genes in deep subseafloor sedimentary metagenomes.</title>
        <authorList>
            <person name="Kawai M."/>
            <person name="Futagami T."/>
            <person name="Toyoda A."/>
            <person name="Takaki Y."/>
            <person name="Nishi S."/>
            <person name="Hori S."/>
            <person name="Arai W."/>
            <person name="Tsubouchi T."/>
            <person name="Morono Y."/>
            <person name="Uchiyama I."/>
            <person name="Ito T."/>
            <person name="Fujiyama A."/>
            <person name="Inagaki F."/>
            <person name="Takami H."/>
        </authorList>
    </citation>
    <scope>NUCLEOTIDE SEQUENCE</scope>
    <source>
        <strain evidence="3">Expedition CK06-06</strain>
    </source>
</reference>
<dbReference type="InterPro" id="IPR001509">
    <property type="entry name" value="Epimerase_deHydtase"/>
</dbReference>
<feature type="domain" description="NAD-dependent epimerase/dehydratase" evidence="2">
    <location>
        <begin position="7"/>
        <end position="116"/>
    </location>
</feature>
<accession>X1SBL5</accession>
<dbReference type="PANTHER" id="PTHR14097:SF8">
    <property type="entry name" value="NAD(P)-BINDING DOMAIN-CONTAINING PROTEIN"/>
    <property type="match status" value="1"/>
</dbReference>
<dbReference type="GO" id="GO:0016020">
    <property type="term" value="C:membrane"/>
    <property type="evidence" value="ECO:0007669"/>
    <property type="project" value="UniProtKB-SubCell"/>
</dbReference>
<comment type="subcellular location">
    <subcellularLocation>
        <location evidence="1">Membrane</location>
    </subcellularLocation>
</comment>
<proteinExistence type="predicted"/>